<dbReference type="SUPFAM" id="SSF88697">
    <property type="entry name" value="PUA domain-like"/>
    <property type="match status" value="1"/>
</dbReference>
<dbReference type="EMBL" id="BMOI01000013">
    <property type="protein sequence ID" value="GGL07736.1"/>
    <property type="molecule type" value="Genomic_DNA"/>
</dbReference>
<dbReference type="Proteomes" id="UP000648535">
    <property type="component" value="Unassembled WGS sequence"/>
</dbReference>
<organism evidence="1 3">
    <name type="scientific">Curtobacterium luteum</name>
    <dbReference type="NCBI Taxonomy" id="33881"/>
    <lineage>
        <taxon>Bacteria</taxon>
        <taxon>Bacillati</taxon>
        <taxon>Actinomycetota</taxon>
        <taxon>Actinomycetes</taxon>
        <taxon>Micrococcales</taxon>
        <taxon>Microbacteriaceae</taxon>
        <taxon>Curtobacterium</taxon>
    </lineage>
</organism>
<protein>
    <submittedName>
        <fullName evidence="2">Transcriptional regulator</fullName>
    </submittedName>
</protein>
<gene>
    <name evidence="1" type="ORF">GCM10009769_27460</name>
    <name evidence="2" type="ORF">JOE58_002614</name>
</gene>
<keyword evidence="4" id="KW-1185">Reference proteome</keyword>
<evidence type="ECO:0000313" key="3">
    <source>
        <dbReference type="Proteomes" id="UP000648535"/>
    </source>
</evidence>
<reference evidence="1" key="2">
    <citation type="submission" date="2020-09" db="EMBL/GenBank/DDBJ databases">
        <authorList>
            <person name="Sun Q."/>
            <person name="Ohkuma M."/>
        </authorList>
    </citation>
    <scope>NUCLEOTIDE SEQUENCE</scope>
    <source>
        <strain evidence="1">JCM 1480</strain>
    </source>
</reference>
<proteinExistence type="predicted"/>
<evidence type="ECO:0000313" key="1">
    <source>
        <dbReference type="EMBL" id="GGL07736.1"/>
    </source>
</evidence>
<dbReference type="InterPro" id="IPR015947">
    <property type="entry name" value="PUA-like_sf"/>
</dbReference>
<accession>A0A8H9GAX2</accession>
<reference evidence="1" key="1">
    <citation type="journal article" date="2014" name="Int. J. Syst. Evol. Microbiol.">
        <title>Complete genome sequence of Corynebacterium casei LMG S-19264T (=DSM 44701T), isolated from a smear-ripened cheese.</title>
        <authorList>
            <consortium name="US DOE Joint Genome Institute (JGI-PGF)"/>
            <person name="Walter F."/>
            <person name="Albersmeier A."/>
            <person name="Kalinowski J."/>
            <person name="Ruckert C."/>
        </authorList>
    </citation>
    <scope>NUCLEOTIDE SEQUENCE</scope>
    <source>
        <strain evidence="1">JCM 1480</strain>
    </source>
</reference>
<comment type="caution">
    <text evidence="1">The sequence shown here is derived from an EMBL/GenBank/DDBJ whole genome shotgun (WGS) entry which is preliminary data.</text>
</comment>
<dbReference type="Proteomes" id="UP000746584">
    <property type="component" value="Unassembled WGS sequence"/>
</dbReference>
<dbReference type="AlphaFoldDB" id="A0A8H9GAX2"/>
<sequence length="150" mass="16773">MSAILLSVRPVYAAGLLAGTKTAEVRRRFPDQPPGTMIYVYSSSPERAVLGTLHLDAIDRPASADVWLRYRDRIQISRPSLEEYLSDCDEAAILQVSEPTTWQVPVSLIALREVVGIEPPQSFRYLHDHHRRVLAAHQPEPNSAMLTLSS</sequence>
<evidence type="ECO:0000313" key="2">
    <source>
        <dbReference type="EMBL" id="MBM7803363.1"/>
    </source>
</evidence>
<name>A0A8H9GAX2_9MICO</name>
<dbReference type="RefSeq" id="WP_175328928.1">
    <property type="nucleotide sequence ID" value="NZ_BMOI01000013.1"/>
</dbReference>
<dbReference type="Gene3D" id="2.30.130.30">
    <property type="entry name" value="Hypothetical protein"/>
    <property type="match status" value="1"/>
</dbReference>
<reference evidence="2 4" key="3">
    <citation type="submission" date="2021-01" db="EMBL/GenBank/DDBJ databases">
        <title>Sequencing the genomes of 1000 actinobacteria strains.</title>
        <authorList>
            <person name="Klenk H.-P."/>
        </authorList>
    </citation>
    <scope>NUCLEOTIDE SEQUENCE [LARGE SCALE GENOMIC DNA]</scope>
    <source>
        <strain evidence="2 4">DSM 20542</strain>
    </source>
</reference>
<evidence type="ECO:0000313" key="4">
    <source>
        <dbReference type="Proteomes" id="UP000746584"/>
    </source>
</evidence>
<dbReference type="EMBL" id="JAFBCG010000001">
    <property type="protein sequence ID" value="MBM7803363.1"/>
    <property type="molecule type" value="Genomic_DNA"/>
</dbReference>